<protein>
    <recommendedName>
        <fullName evidence="1">Microbial-type PARG catalytic domain-containing protein</fullName>
    </recommendedName>
</protein>
<evidence type="ECO:0000259" key="1">
    <source>
        <dbReference type="Pfam" id="PF10021"/>
    </source>
</evidence>
<gene>
    <name evidence="2" type="ORF">FA15DRAFT_556906</name>
</gene>
<dbReference type="InterPro" id="IPR019261">
    <property type="entry name" value="PARG_cat_microbial"/>
</dbReference>
<feature type="non-terminal residue" evidence="2">
    <location>
        <position position="1"/>
    </location>
</feature>
<reference evidence="2 3" key="1">
    <citation type="journal article" date="2019" name="Nat. Ecol. Evol.">
        <title>Megaphylogeny resolves global patterns of mushroom evolution.</title>
        <authorList>
            <person name="Varga T."/>
            <person name="Krizsan K."/>
            <person name="Foldi C."/>
            <person name="Dima B."/>
            <person name="Sanchez-Garcia M."/>
            <person name="Sanchez-Ramirez S."/>
            <person name="Szollosi G.J."/>
            <person name="Szarkandi J.G."/>
            <person name="Papp V."/>
            <person name="Albert L."/>
            <person name="Andreopoulos W."/>
            <person name="Angelini C."/>
            <person name="Antonin V."/>
            <person name="Barry K.W."/>
            <person name="Bougher N.L."/>
            <person name="Buchanan P."/>
            <person name="Buyck B."/>
            <person name="Bense V."/>
            <person name="Catcheside P."/>
            <person name="Chovatia M."/>
            <person name="Cooper J."/>
            <person name="Damon W."/>
            <person name="Desjardin D."/>
            <person name="Finy P."/>
            <person name="Geml J."/>
            <person name="Haridas S."/>
            <person name="Hughes K."/>
            <person name="Justo A."/>
            <person name="Karasinski D."/>
            <person name="Kautmanova I."/>
            <person name="Kiss B."/>
            <person name="Kocsube S."/>
            <person name="Kotiranta H."/>
            <person name="LaButti K.M."/>
            <person name="Lechner B.E."/>
            <person name="Liimatainen K."/>
            <person name="Lipzen A."/>
            <person name="Lukacs Z."/>
            <person name="Mihaltcheva S."/>
            <person name="Morgado L.N."/>
            <person name="Niskanen T."/>
            <person name="Noordeloos M.E."/>
            <person name="Ohm R.A."/>
            <person name="Ortiz-Santana B."/>
            <person name="Ovrebo C."/>
            <person name="Racz N."/>
            <person name="Riley R."/>
            <person name="Savchenko A."/>
            <person name="Shiryaev A."/>
            <person name="Soop K."/>
            <person name="Spirin V."/>
            <person name="Szebenyi C."/>
            <person name="Tomsovsky M."/>
            <person name="Tulloss R.E."/>
            <person name="Uehling J."/>
            <person name="Grigoriev I.V."/>
            <person name="Vagvolgyi C."/>
            <person name="Papp T."/>
            <person name="Martin F.M."/>
            <person name="Miettinen O."/>
            <person name="Hibbett D.S."/>
            <person name="Nagy L.G."/>
        </authorList>
    </citation>
    <scope>NUCLEOTIDE SEQUENCE [LARGE SCALE GENOMIC DNA]</scope>
    <source>
        <strain evidence="2 3">CBS 121175</strain>
    </source>
</reference>
<proteinExistence type="predicted"/>
<name>A0A5C3KZG5_COPMA</name>
<keyword evidence="3" id="KW-1185">Reference proteome</keyword>
<feature type="non-terminal residue" evidence="2">
    <location>
        <position position="243"/>
    </location>
</feature>
<dbReference type="Proteomes" id="UP000307440">
    <property type="component" value="Unassembled WGS sequence"/>
</dbReference>
<dbReference type="InterPro" id="IPR012664">
    <property type="entry name" value="CHP02452"/>
</dbReference>
<sequence>YYPTTSAVVNWRDTLPRLIQDEPTRVEVKRVTTLQAARYLEAHYHNINLYKIGILNFACPTEPGGQWKDGAQEQEEVVVRSSTLSTSLESHTASPFYQMHLAADRGGFYTDTMVYSPRIRIFRDDEGSFLTPLDVDVVSSAAVDAREVRRRSEYVPRNAVEYQIQIAMKERMGRILALFEHRGLTHLVLGGFGTGLFENSAKIVAKIWKELLCGPKARFKNSFCNVVLASVDETVLEAFTHVF</sequence>
<evidence type="ECO:0000313" key="3">
    <source>
        <dbReference type="Proteomes" id="UP000307440"/>
    </source>
</evidence>
<feature type="domain" description="Microbial-type PARG catalytic" evidence="1">
    <location>
        <begin position="20"/>
        <end position="124"/>
    </location>
</feature>
<evidence type="ECO:0000313" key="2">
    <source>
        <dbReference type="EMBL" id="TFK25697.1"/>
    </source>
</evidence>
<organism evidence="2 3">
    <name type="scientific">Coprinopsis marcescibilis</name>
    <name type="common">Agaric fungus</name>
    <name type="synonym">Psathyrella marcescibilis</name>
    <dbReference type="NCBI Taxonomy" id="230819"/>
    <lineage>
        <taxon>Eukaryota</taxon>
        <taxon>Fungi</taxon>
        <taxon>Dikarya</taxon>
        <taxon>Basidiomycota</taxon>
        <taxon>Agaricomycotina</taxon>
        <taxon>Agaricomycetes</taxon>
        <taxon>Agaricomycetidae</taxon>
        <taxon>Agaricales</taxon>
        <taxon>Agaricineae</taxon>
        <taxon>Psathyrellaceae</taxon>
        <taxon>Coprinopsis</taxon>
    </lineage>
</organism>
<dbReference type="OrthoDB" id="9985428at2759"/>
<dbReference type="Pfam" id="PF10021">
    <property type="entry name" value="PARG_cat_microb"/>
    <property type="match status" value="1"/>
</dbReference>
<accession>A0A5C3KZG5</accession>
<dbReference type="PANTHER" id="PTHR35596:SF1">
    <property type="entry name" value="MICROBIAL-TYPE PARG CATALYTIC DOMAIN-CONTAINING PROTEIN"/>
    <property type="match status" value="1"/>
</dbReference>
<dbReference type="PANTHER" id="PTHR35596">
    <property type="entry name" value="DUF2263 DOMAIN-CONTAINING PROTEIN"/>
    <property type="match status" value="1"/>
</dbReference>
<dbReference type="InterPro" id="IPR043472">
    <property type="entry name" value="Macro_dom-like"/>
</dbReference>
<dbReference type="SUPFAM" id="SSF52949">
    <property type="entry name" value="Macro domain-like"/>
    <property type="match status" value="1"/>
</dbReference>
<dbReference type="EMBL" id="ML210183">
    <property type="protein sequence ID" value="TFK25697.1"/>
    <property type="molecule type" value="Genomic_DNA"/>
</dbReference>
<dbReference type="Gene3D" id="3.40.220.10">
    <property type="entry name" value="Leucine Aminopeptidase, subunit E, domain 1"/>
    <property type="match status" value="1"/>
</dbReference>
<dbReference type="NCBIfam" id="TIGR02452">
    <property type="entry name" value="TIGR02452 family protein"/>
    <property type="match status" value="1"/>
</dbReference>
<dbReference type="PIRSF" id="PIRSF014899">
    <property type="entry name" value="UCP014899"/>
    <property type="match status" value="1"/>
</dbReference>
<dbReference type="AlphaFoldDB" id="A0A5C3KZG5"/>